<evidence type="ECO:0000313" key="3">
    <source>
        <dbReference type="Proteomes" id="UP000077266"/>
    </source>
</evidence>
<proteinExistence type="predicted"/>
<evidence type="ECO:0008006" key="4">
    <source>
        <dbReference type="Google" id="ProtNLM"/>
    </source>
</evidence>
<evidence type="ECO:0000313" key="2">
    <source>
        <dbReference type="EMBL" id="KZW02983.1"/>
    </source>
</evidence>
<accession>A0A165Q299</accession>
<reference evidence="2 3" key="1">
    <citation type="journal article" date="2016" name="Mol. Biol. Evol.">
        <title>Comparative Genomics of Early-Diverging Mushroom-Forming Fungi Provides Insights into the Origins of Lignocellulose Decay Capabilities.</title>
        <authorList>
            <person name="Nagy L.G."/>
            <person name="Riley R."/>
            <person name="Tritt A."/>
            <person name="Adam C."/>
            <person name="Daum C."/>
            <person name="Floudas D."/>
            <person name="Sun H."/>
            <person name="Yadav J.S."/>
            <person name="Pangilinan J."/>
            <person name="Larsson K.H."/>
            <person name="Matsuura K."/>
            <person name="Barry K."/>
            <person name="Labutti K."/>
            <person name="Kuo R."/>
            <person name="Ohm R.A."/>
            <person name="Bhattacharya S.S."/>
            <person name="Shirouzu T."/>
            <person name="Yoshinaga Y."/>
            <person name="Martin F.M."/>
            <person name="Grigoriev I.V."/>
            <person name="Hibbett D.S."/>
        </authorList>
    </citation>
    <scope>NUCLEOTIDE SEQUENCE [LARGE SCALE GENOMIC DNA]</scope>
    <source>
        <strain evidence="2 3">HHB12029</strain>
    </source>
</reference>
<dbReference type="EMBL" id="KV425885">
    <property type="protein sequence ID" value="KZW02983.1"/>
    <property type="molecule type" value="Genomic_DNA"/>
</dbReference>
<keyword evidence="3" id="KW-1185">Reference proteome</keyword>
<evidence type="ECO:0000256" key="1">
    <source>
        <dbReference type="SAM" id="MobiDB-lite"/>
    </source>
</evidence>
<feature type="compositionally biased region" description="Polar residues" evidence="1">
    <location>
        <begin position="117"/>
        <end position="139"/>
    </location>
</feature>
<organism evidence="2 3">
    <name type="scientific">Exidia glandulosa HHB12029</name>
    <dbReference type="NCBI Taxonomy" id="1314781"/>
    <lineage>
        <taxon>Eukaryota</taxon>
        <taxon>Fungi</taxon>
        <taxon>Dikarya</taxon>
        <taxon>Basidiomycota</taxon>
        <taxon>Agaricomycotina</taxon>
        <taxon>Agaricomycetes</taxon>
        <taxon>Auriculariales</taxon>
        <taxon>Exidiaceae</taxon>
        <taxon>Exidia</taxon>
    </lineage>
</organism>
<gene>
    <name evidence="2" type="ORF">EXIGLDRAFT_759294</name>
</gene>
<feature type="region of interest" description="Disordered" evidence="1">
    <location>
        <begin position="116"/>
        <end position="157"/>
    </location>
</feature>
<sequence length="305" mass="33176">MLGNTPGPMSLEFYDWVFDRQIPARSPSPDYVSEALNAMERNTFHSPATYAPAWIFEDDPTAPLDWDAAPQTPYQEFTVPQVPSASLKSRSVQVQNHGVTPRDTVGHLIHWGAVPPTATSRASPTSDLPSSISDVSLSTPGLVSDDGDGDDSLDASNLEYGDCELNGDFTPRVKQTNNARFSRARMAMQHAASTSLTARSPVRVRKRHTPKETCKTSIYISENDVAEHLAHMPDKSCFSNGQRVPCPVAGCNGALRARCSWKRHVAAHKEGSMLYCPNPGCGASFSGSRLDALKRHLEGSCKHAP</sequence>
<dbReference type="OrthoDB" id="4748970at2759"/>
<name>A0A165Q299_EXIGL</name>
<dbReference type="AlphaFoldDB" id="A0A165Q299"/>
<protein>
    <recommendedName>
        <fullName evidence="4">C2H2-type domain-containing protein</fullName>
    </recommendedName>
</protein>
<dbReference type="InParanoid" id="A0A165Q299"/>
<dbReference type="Proteomes" id="UP000077266">
    <property type="component" value="Unassembled WGS sequence"/>
</dbReference>